<dbReference type="GeneID" id="35605937"/>
<dbReference type="AlphaFoldDB" id="A0A2D3VAS3"/>
<feature type="region of interest" description="Disordered" evidence="1">
    <location>
        <begin position="73"/>
        <end position="179"/>
    </location>
</feature>
<accession>A0A2D3VAS3</accession>
<evidence type="ECO:0000313" key="3">
    <source>
        <dbReference type="Proteomes" id="UP000225277"/>
    </source>
</evidence>
<name>A0A2D3VAS3_9PEZI</name>
<gene>
    <name evidence="2" type="ORF">RCC_10902</name>
</gene>
<dbReference type="Proteomes" id="UP000225277">
    <property type="component" value="Unassembled WGS sequence"/>
</dbReference>
<feature type="compositionally biased region" description="Acidic residues" evidence="1">
    <location>
        <begin position="162"/>
        <end position="179"/>
    </location>
</feature>
<dbReference type="EMBL" id="FJUY01000025">
    <property type="protein sequence ID" value="CZT25173.1"/>
    <property type="molecule type" value="Genomic_DNA"/>
</dbReference>
<feature type="compositionally biased region" description="Basic and acidic residues" evidence="1">
    <location>
        <begin position="233"/>
        <end position="256"/>
    </location>
</feature>
<feature type="compositionally biased region" description="Basic and acidic residues" evidence="1">
    <location>
        <begin position="73"/>
        <end position="84"/>
    </location>
</feature>
<protein>
    <submittedName>
        <fullName evidence="2">Uncharacterized protein</fullName>
    </submittedName>
</protein>
<keyword evidence="3" id="KW-1185">Reference proteome</keyword>
<dbReference type="RefSeq" id="XP_023631896.1">
    <property type="nucleotide sequence ID" value="XM_023776128.1"/>
</dbReference>
<feature type="region of interest" description="Disordered" evidence="1">
    <location>
        <begin position="229"/>
        <end position="256"/>
    </location>
</feature>
<proteinExistence type="predicted"/>
<sequence length="256" mass="29703">MPATAPIRIGKVTDDDSYFEEELNKAPEDHFLSPIQMHEYEDWDSDSDGGEEVEWDAGITDFALFNNDRRRAQERQENVPDRWNHLLASQASALQRATQRSRSDSDPSLEEMPQLTPDNSPSLRDAFDMDSHFKTFGHKPQSAPRPNFLDFRPTRTTKYEMDDASDDSDFDDSEDEDDADLPLSVIMQRAKERQHAARMQERPGLRFSRTLSGKQHVWRRPSHEIYPLNEDVAGERKAEHDYYHHDETTTEHSGPR</sequence>
<dbReference type="OrthoDB" id="3901046at2759"/>
<organism evidence="2 3">
    <name type="scientific">Ramularia collo-cygni</name>
    <dbReference type="NCBI Taxonomy" id="112498"/>
    <lineage>
        <taxon>Eukaryota</taxon>
        <taxon>Fungi</taxon>
        <taxon>Dikarya</taxon>
        <taxon>Ascomycota</taxon>
        <taxon>Pezizomycotina</taxon>
        <taxon>Dothideomycetes</taxon>
        <taxon>Dothideomycetidae</taxon>
        <taxon>Mycosphaerellales</taxon>
        <taxon>Mycosphaerellaceae</taxon>
        <taxon>Ramularia</taxon>
    </lineage>
</organism>
<evidence type="ECO:0000313" key="2">
    <source>
        <dbReference type="EMBL" id="CZT25173.1"/>
    </source>
</evidence>
<reference evidence="2 3" key="1">
    <citation type="submission" date="2016-03" db="EMBL/GenBank/DDBJ databases">
        <authorList>
            <person name="Ploux O."/>
        </authorList>
    </citation>
    <scope>NUCLEOTIDE SEQUENCE [LARGE SCALE GENOMIC DNA]</scope>
    <source>
        <strain evidence="2 3">URUG2</strain>
    </source>
</reference>
<feature type="compositionally biased region" description="Low complexity" evidence="1">
    <location>
        <begin position="86"/>
        <end position="100"/>
    </location>
</feature>
<evidence type="ECO:0000256" key="1">
    <source>
        <dbReference type="SAM" id="MobiDB-lite"/>
    </source>
</evidence>